<dbReference type="AlphaFoldDB" id="A0AAX3YWC4"/>
<evidence type="ECO:0000313" key="3">
    <source>
        <dbReference type="Proteomes" id="UP001231166"/>
    </source>
</evidence>
<dbReference type="RefSeq" id="WP_304710778.1">
    <property type="nucleotide sequence ID" value="NZ_CP130956.1"/>
</dbReference>
<dbReference type="EMBL" id="CP130956">
    <property type="protein sequence ID" value="WLF52628.1"/>
    <property type="molecule type" value="Genomic_DNA"/>
</dbReference>
<geneLocation type="plasmid" evidence="2 3">
    <name>pRho-VOC14-L</name>
</geneLocation>
<evidence type="ECO:0000313" key="1">
    <source>
        <dbReference type="EMBL" id="WLF51575.1"/>
    </source>
</evidence>
<name>A0AAX3YWC4_RHOOP</name>
<accession>A0AAX3YWC4</accession>
<evidence type="ECO:0000313" key="2">
    <source>
        <dbReference type="EMBL" id="WLF52628.1"/>
    </source>
</evidence>
<proteinExistence type="predicted"/>
<reference evidence="2" key="1">
    <citation type="submission" date="2023-07" db="EMBL/GenBank/DDBJ databases">
        <title>Genomic analysis of Rhodococcus opacus VOC-14 with glycol ethers degradation activity.</title>
        <authorList>
            <person name="Narkevich D.A."/>
            <person name="Hlushen A.M."/>
            <person name="Akhremchuk A.E."/>
            <person name="Sikolenko M.A."/>
            <person name="Valentovich L.N."/>
        </authorList>
    </citation>
    <scope>NUCLEOTIDE SEQUENCE</scope>
    <source>
        <strain evidence="2">VOC-14</strain>
        <plasmid evidence="2">pRho-VOC14-L</plasmid>
    </source>
</reference>
<sequence length="162" mass="18341">MKTPQDFPEWEDFLDAQGRDYREMIFELARRYDTDFLDFICAYDGDWALLDVVPTGVQREVISDLYQRSETLAEVPDFHTRRIATARELGGYVTEFGTTRAAQWHRQCGGRIPDVVDDGSVEAALRILAGDFLGFRLLPGNTHIKDVSVIGCVVARDSHRAA</sequence>
<organism evidence="2 3">
    <name type="scientific">Rhodococcus opacus</name>
    <name type="common">Nocardia opaca</name>
    <dbReference type="NCBI Taxonomy" id="37919"/>
    <lineage>
        <taxon>Bacteria</taxon>
        <taxon>Bacillati</taxon>
        <taxon>Actinomycetota</taxon>
        <taxon>Actinomycetes</taxon>
        <taxon>Mycobacteriales</taxon>
        <taxon>Nocardiaceae</taxon>
        <taxon>Rhodococcus</taxon>
    </lineage>
</organism>
<dbReference type="Proteomes" id="UP001231166">
    <property type="component" value="Plasmid pRho-VOC14-L"/>
</dbReference>
<protein>
    <submittedName>
        <fullName evidence="2">Uncharacterized protein</fullName>
    </submittedName>
</protein>
<dbReference type="EMBL" id="CP130956">
    <property type="protein sequence ID" value="WLF51575.1"/>
    <property type="molecule type" value="Genomic_DNA"/>
</dbReference>
<keyword evidence="2" id="KW-0614">Plasmid</keyword>
<gene>
    <name evidence="1" type="ORF">Q5707_39340</name>
    <name evidence="2" type="ORF">Q5707_45655</name>
</gene>